<dbReference type="AlphaFoldDB" id="A0A7Y9ZMM6"/>
<gene>
    <name evidence="1" type="ORF">BJ993_004725</name>
</gene>
<dbReference type="RefSeq" id="WP_179651688.1">
    <property type="nucleotide sequence ID" value="NZ_JACBZM010000001.1"/>
</dbReference>
<dbReference type="Proteomes" id="UP000562045">
    <property type="component" value="Unassembled WGS sequence"/>
</dbReference>
<name>A0A7Y9ZMM6_9ACTN</name>
<evidence type="ECO:0000313" key="2">
    <source>
        <dbReference type="Proteomes" id="UP000562045"/>
    </source>
</evidence>
<dbReference type="EMBL" id="JACBZM010000001">
    <property type="protein sequence ID" value="NYI47645.1"/>
    <property type="molecule type" value="Genomic_DNA"/>
</dbReference>
<dbReference type="SUPFAM" id="SSF57783">
    <property type="entry name" value="Zinc beta-ribbon"/>
    <property type="match status" value="1"/>
</dbReference>
<evidence type="ECO:0008006" key="3">
    <source>
        <dbReference type="Google" id="ProtNLM"/>
    </source>
</evidence>
<comment type="caution">
    <text evidence="1">The sequence shown here is derived from an EMBL/GenBank/DDBJ whole genome shotgun (WGS) entry which is preliminary data.</text>
</comment>
<sequence>MPEPGIMAESQTVDFAAKLAELRARKAAQETSRVSAEDEAFVGDLGGFLDYVTHWSTTVSPPGERLNELYESITIWEIYTRLLPHKPRNDYHPTGEISVACPHESGQTSLSMWINDAKGLYFCAHAWEGNNKMALYCEIRGLNNRADLFHHLKRLMVWEFRGEDPYGVVETKPR</sequence>
<reference evidence="1 2" key="1">
    <citation type="submission" date="2020-07" db="EMBL/GenBank/DDBJ databases">
        <title>Sequencing the genomes of 1000 actinobacteria strains.</title>
        <authorList>
            <person name="Klenk H.-P."/>
        </authorList>
    </citation>
    <scope>NUCLEOTIDE SEQUENCE [LARGE SCALE GENOMIC DNA]</scope>
    <source>
        <strain evidence="1 2">DSM 15131</strain>
    </source>
</reference>
<protein>
    <recommendedName>
        <fullName evidence="3">Zinc finger CHC2-type domain-containing protein</fullName>
    </recommendedName>
</protein>
<evidence type="ECO:0000313" key="1">
    <source>
        <dbReference type="EMBL" id="NYI47645.1"/>
    </source>
</evidence>
<accession>A0A7Y9ZMM6</accession>
<organism evidence="1 2">
    <name type="scientific">Nocardioides aromaticivorans</name>
    <dbReference type="NCBI Taxonomy" id="200618"/>
    <lineage>
        <taxon>Bacteria</taxon>
        <taxon>Bacillati</taxon>
        <taxon>Actinomycetota</taxon>
        <taxon>Actinomycetes</taxon>
        <taxon>Propionibacteriales</taxon>
        <taxon>Nocardioidaceae</taxon>
        <taxon>Nocardioides</taxon>
    </lineage>
</organism>
<proteinExistence type="predicted"/>